<organism evidence="3 4">
    <name type="scientific">Fibrella forsythiae</name>
    <dbReference type="NCBI Taxonomy" id="2817061"/>
    <lineage>
        <taxon>Bacteria</taxon>
        <taxon>Pseudomonadati</taxon>
        <taxon>Bacteroidota</taxon>
        <taxon>Cytophagia</taxon>
        <taxon>Cytophagales</taxon>
        <taxon>Spirosomataceae</taxon>
        <taxon>Fibrella</taxon>
    </lineage>
</organism>
<dbReference type="Gene3D" id="3.30.1150.10">
    <property type="match status" value="1"/>
</dbReference>
<dbReference type="EMBL" id="JAFMYW010000006">
    <property type="protein sequence ID" value="MBO0950686.1"/>
    <property type="molecule type" value="Genomic_DNA"/>
</dbReference>
<evidence type="ECO:0000256" key="1">
    <source>
        <dbReference type="SAM" id="SignalP"/>
    </source>
</evidence>
<keyword evidence="1" id="KW-0732">Signal</keyword>
<protein>
    <submittedName>
        <fullName evidence="3">Energy transducer TonB</fullName>
    </submittedName>
</protein>
<evidence type="ECO:0000313" key="4">
    <source>
        <dbReference type="Proteomes" id="UP000664628"/>
    </source>
</evidence>
<dbReference type="RefSeq" id="WP_207330641.1">
    <property type="nucleotide sequence ID" value="NZ_JAFMYW010000006.1"/>
</dbReference>
<dbReference type="Pfam" id="PF03544">
    <property type="entry name" value="TonB_C"/>
    <property type="match status" value="1"/>
</dbReference>
<reference evidence="3 4" key="1">
    <citation type="submission" date="2021-03" db="EMBL/GenBank/DDBJ databases">
        <title>Fibrella sp. HMF5405 genome sequencing and assembly.</title>
        <authorList>
            <person name="Kang H."/>
            <person name="Kim H."/>
            <person name="Bae S."/>
            <person name="Joh K."/>
        </authorList>
    </citation>
    <scope>NUCLEOTIDE SEQUENCE [LARGE SCALE GENOMIC DNA]</scope>
    <source>
        <strain evidence="3 4">HMF5405</strain>
    </source>
</reference>
<dbReference type="SUPFAM" id="SSF74653">
    <property type="entry name" value="TolA/TonB C-terminal domain"/>
    <property type="match status" value="1"/>
</dbReference>
<feature type="domain" description="TonB C-terminal" evidence="2">
    <location>
        <begin position="49"/>
        <end position="117"/>
    </location>
</feature>
<feature type="chain" id="PRO_5047486943" evidence="1">
    <location>
        <begin position="19"/>
        <end position="120"/>
    </location>
</feature>
<comment type="caution">
    <text evidence="3">The sequence shown here is derived from an EMBL/GenBank/DDBJ whole genome shotgun (WGS) entry which is preliminary data.</text>
</comment>
<dbReference type="InterPro" id="IPR037682">
    <property type="entry name" value="TonB_C"/>
</dbReference>
<name>A0ABS3JMQ6_9BACT</name>
<feature type="signal peptide" evidence="1">
    <location>
        <begin position="1"/>
        <end position="18"/>
    </location>
</feature>
<gene>
    <name evidence="3" type="ORF">J2I46_18985</name>
</gene>
<proteinExistence type="predicted"/>
<evidence type="ECO:0000259" key="2">
    <source>
        <dbReference type="Pfam" id="PF03544"/>
    </source>
</evidence>
<accession>A0ABS3JMQ6</accession>
<sequence length="120" mass="13593">MRYILVLLLCCFGAVTHAQKDTEPAFKGGWREYYSFSTKQLKATPAFTKANVTGITYVRFRVTVTGEVDSIRIVRPFGFGMDEEAIRVLKLTSGNWIPAQKSGKQIASFVTVPFRWHPDE</sequence>
<keyword evidence="4" id="KW-1185">Reference proteome</keyword>
<dbReference type="Proteomes" id="UP000664628">
    <property type="component" value="Unassembled WGS sequence"/>
</dbReference>
<evidence type="ECO:0000313" key="3">
    <source>
        <dbReference type="EMBL" id="MBO0950686.1"/>
    </source>
</evidence>